<dbReference type="Gene3D" id="3.90.550.10">
    <property type="entry name" value="Spore Coat Polysaccharide Biosynthesis Protein SpsA, Chain A"/>
    <property type="match status" value="1"/>
</dbReference>
<reference evidence="2 3" key="1">
    <citation type="submission" date="2017-09" db="EMBL/GenBank/DDBJ databases">
        <title>Genomics of the genus Arcobacter.</title>
        <authorList>
            <person name="Perez-Cataluna A."/>
            <person name="Figueras M.J."/>
            <person name="Salas-Masso N."/>
        </authorList>
    </citation>
    <scope>NUCLEOTIDE SEQUENCE [LARGE SCALE GENOMIC DNA]</scope>
    <source>
        <strain evidence="2 3">F156-34</strain>
    </source>
</reference>
<dbReference type="InterPro" id="IPR029044">
    <property type="entry name" value="Nucleotide-diphossugar_trans"/>
</dbReference>
<name>A0A4Q1AY54_9BACT</name>
<dbReference type="Proteomes" id="UP000289718">
    <property type="component" value="Unassembled WGS sequence"/>
</dbReference>
<protein>
    <recommendedName>
        <fullName evidence="1">MobA-like NTP transferase domain-containing protein</fullName>
    </recommendedName>
</protein>
<dbReference type="CDD" id="cd04182">
    <property type="entry name" value="GT_2_like_f"/>
    <property type="match status" value="1"/>
</dbReference>
<dbReference type="Pfam" id="PF12804">
    <property type="entry name" value="NTP_transf_3"/>
    <property type="match status" value="1"/>
</dbReference>
<dbReference type="RefSeq" id="WP_129060069.1">
    <property type="nucleotide sequence ID" value="NZ_NXIE01000001.1"/>
</dbReference>
<evidence type="ECO:0000313" key="2">
    <source>
        <dbReference type="EMBL" id="RXK13960.1"/>
    </source>
</evidence>
<dbReference type="GO" id="GO:0016779">
    <property type="term" value="F:nucleotidyltransferase activity"/>
    <property type="evidence" value="ECO:0007669"/>
    <property type="project" value="UniProtKB-ARBA"/>
</dbReference>
<dbReference type="SUPFAM" id="SSF53448">
    <property type="entry name" value="Nucleotide-diphospho-sugar transferases"/>
    <property type="match status" value="1"/>
</dbReference>
<dbReference type="InterPro" id="IPR025877">
    <property type="entry name" value="MobA-like_NTP_Trfase"/>
</dbReference>
<dbReference type="AlphaFoldDB" id="A0A4Q1AY54"/>
<sequence length="192" mass="21783">MKNSNDLAVIILAAGMSKRLGSCKQLLNYEGKTLLKRAVKKALKLSDDVFVVLGYEKDKCEKELKAFNITTIFNENYEKGMGTSISCGIQHTQNFKNTMILLCDQPFIPLSHLKTLSKEIDNKSIITSLYSNNLKKSVPAIFPNIFYNSLLKLDGDFGAKYLLKDENTIDIKLEKEFTIDIDTKEDKKLFLK</sequence>
<comment type="caution">
    <text evidence="2">The sequence shown here is derived from an EMBL/GenBank/DDBJ whole genome shotgun (WGS) entry which is preliminary data.</text>
</comment>
<dbReference type="EMBL" id="NXIE01000001">
    <property type="protein sequence ID" value="RXK13960.1"/>
    <property type="molecule type" value="Genomic_DNA"/>
</dbReference>
<dbReference type="PANTHER" id="PTHR43777:SF1">
    <property type="entry name" value="MOLYBDENUM COFACTOR CYTIDYLYLTRANSFERASE"/>
    <property type="match status" value="1"/>
</dbReference>
<dbReference type="PANTHER" id="PTHR43777">
    <property type="entry name" value="MOLYBDENUM COFACTOR CYTIDYLYLTRANSFERASE"/>
    <property type="match status" value="1"/>
</dbReference>
<evidence type="ECO:0000313" key="3">
    <source>
        <dbReference type="Proteomes" id="UP000289718"/>
    </source>
</evidence>
<accession>A0A4Q1AY54</accession>
<keyword evidence="3" id="KW-1185">Reference proteome</keyword>
<evidence type="ECO:0000259" key="1">
    <source>
        <dbReference type="Pfam" id="PF12804"/>
    </source>
</evidence>
<feature type="domain" description="MobA-like NTP transferase" evidence="1">
    <location>
        <begin position="9"/>
        <end position="165"/>
    </location>
</feature>
<organism evidence="2 3">
    <name type="scientific">Halarcobacter mediterraneus</name>
    <dbReference type="NCBI Taxonomy" id="2023153"/>
    <lineage>
        <taxon>Bacteria</taxon>
        <taxon>Pseudomonadati</taxon>
        <taxon>Campylobacterota</taxon>
        <taxon>Epsilonproteobacteria</taxon>
        <taxon>Campylobacterales</taxon>
        <taxon>Arcobacteraceae</taxon>
        <taxon>Halarcobacter</taxon>
    </lineage>
</organism>
<gene>
    <name evidence="2" type="ORF">CP965_00490</name>
</gene>
<dbReference type="OrthoDB" id="9779263at2"/>
<proteinExistence type="predicted"/>